<dbReference type="OrthoDB" id="6355565at2759"/>
<dbReference type="Proteomes" id="UP000789390">
    <property type="component" value="Unassembled WGS sequence"/>
</dbReference>
<name>A0A8J2S119_9CRUS</name>
<sequence>MKLHVAVGVLSLVSLIFANPVFLAINLSDNLVQMVEQESLNHLVELVLADTTDHIPKNIGELTHPQLTGCVTKEQRHLIKFCISKASCIHQTENPADCAGEMNPPAAVSDEGEPISQETVHEIAEFIFPLVMECVVGRISQRDMVGFTNITFLKMGMIEISSLSASQKVGASAALESCFDSNLTIPQIGGVDELSKIPEKVNKNNVAIALKAMVCSGKSMIQNGCYESQIPVN</sequence>
<evidence type="ECO:0000313" key="3">
    <source>
        <dbReference type="Proteomes" id="UP000789390"/>
    </source>
</evidence>
<protein>
    <recommendedName>
        <fullName evidence="4">Secreted protein</fullName>
    </recommendedName>
</protein>
<keyword evidence="1" id="KW-0732">Signal</keyword>
<dbReference type="EMBL" id="CAKKLH010000292">
    <property type="protein sequence ID" value="CAH0109380.1"/>
    <property type="molecule type" value="Genomic_DNA"/>
</dbReference>
<reference evidence="2" key="1">
    <citation type="submission" date="2021-11" db="EMBL/GenBank/DDBJ databases">
        <authorList>
            <person name="Schell T."/>
        </authorList>
    </citation>
    <scope>NUCLEOTIDE SEQUENCE</scope>
    <source>
        <strain evidence="2">M5</strain>
    </source>
</reference>
<comment type="caution">
    <text evidence="2">The sequence shown here is derived from an EMBL/GenBank/DDBJ whole genome shotgun (WGS) entry which is preliminary data.</text>
</comment>
<gene>
    <name evidence="2" type="ORF">DGAL_LOCUS12858</name>
</gene>
<accession>A0A8J2S119</accession>
<organism evidence="2 3">
    <name type="scientific">Daphnia galeata</name>
    <dbReference type="NCBI Taxonomy" id="27404"/>
    <lineage>
        <taxon>Eukaryota</taxon>
        <taxon>Metazoa</taxon>
        <taxon>Ecdysozoa</taxon>
        <taxon>Arthropoda</taxon>
        <taxon>Crustacea</taxon>
        <taxon>Branchiopoda</taxon>
        <taxon>Diplostraca</taxon>
        <taxon>Cladocera</taxon>
        <taxon>Anomopoda</taxon>
        <taxon>Daphniidae</taxon>
        <taxon>Daphnia</taxon>
    </lineage>
</organism>
<dbReference type="AlphaFoldDB" id="A0A8J2S119"/>
<keyword evidence="3" id="KW-1185">Reference proteome</keyword>
<evidence type="ECO:0008006" key="4">
    <source>
        <dbReference type="Google" id="ProtNLM"/>
    </source>
</evidence>
<evidence type="ECO:0000313" key="2">
    <source>
        <dbReference type="EMBL" id="CAH0109380.1"/>
    </source>
</evidence>
<evidence type="ECO:0000256" key="1">
    <source>
        <dbReference type="SAM" id="SignalP"/>
    </source>
</evidence>
<feature type="signal peptide" evidence="1">
    <location>
        <begin position="1"/>
        <end position="18"/>
    </location>
</feature>
<proteinExistence type="predicted"/>
<feature type="chain" id="PRO_5035217221" description="Secreted protein" evidence="1">
    <location>
        <begin position="19"/>
        <end position="233"/>
    </location>
</feature>